<dbReference type="Proteomes" id="UP000887579">
    <property type="component" value="Unplaced"/>
</dbReference>
<dbReference type="WBParaSite" id="ES5_v2.g11976.t1">
    <property type="protein sequence ID" value="ES5_v2.g11976.t1"/>
    <property type="gene ID" value="ES5_v2.g11976"/>
</dbReference>
<proteinExistence type="predicted"/>
<evidence type="ECO:0000313" key="2">
    <source>
        <dbReference type="WBParaSite" id="ES5_v2.g11976.t1"/>
    </source>
</evidence>
<reference evidence="2" key="1">
    <citation type="submission" date="2022-11" db="UniProtKB">
        <authorList>
            <consortium name="WormBaseParasite"/>
        </authorList>
    </citation>
    <scope>IDENTIFICATION</scope>
</reference>
<protein>
    <submittedName>
        <fullName evidence="2">C2H2-type domain-containing protein</fullName>
    </submittedName>
</protein>
<organism evidence="1 2">
    <name type="scientific">Panagrolaimus sp. ES5</name>
    <dbReference type="NCBI Taxonomy" id="591445"/>
    <lineage>
        <taxon>Eukaryota</taxon>
        <taxon>Metazoa</taxon>
        <taxon>Ecdysozoa</taxon>
        <taxon>Nematoda</taxon>
        <taxon>Chromadorea</taxon>
        <taxon>Rhabditida</taxon>
        <taxon>Tylenchina</taxon>
        <taxon>Panagrolaimomorpha</taxon>
        <taxon>Panagrolaimoidea</taxon>
        <taxon>Panagrolaimidae</taxon>
        <taxon>Panagrolaimus</taxon>
    </lineage>
</organism>
<name>A0AC34F4L9_9BILA</name>
<evidence type="ECO:0000313" key="1">
    <source>
        <dbReference type="Proteomes" id="UP000887579"/>
    </source>
</evidence>
<accession>A0AC34F4L9</accession>
<sequence length="267" mass="30625">MPQHSSSQISPGKFQITNVTPANLQNYRPQHSTSQNLCFIPSPSSTTTTISRIMATPPIVVSSQQTSTPVSKSNPRKRKEETPSTNINYFKDYLCYECGEFFPDDAQFEEHKSYHSFTRIALRMHVEQQRKDVEAPEFYMPLNGEEEKEYIKLRTEQVGRKKETAMEFHNTALNPGLHQNHNFAINSTLLDKRPAVKVFNIRSGTRIVSDRLEPESKMRKCFYTGDIDNPVGLDETLSMKEYMQKRLAEAQKKPIAFKPGEVITLDD</sequence>